<dbReference type="GO" id="GO:0000160">
    <property type="term" value="P:phosphorelay signal transduction system"/>
    <property type="evidence" value="ECO:0007669"/>
    <property type="project" value="UniProtKB-KW"/>
</dbReference>
<evidence type="ECO:0000256" key="15">
    <source>
        <dbReference type="ARBA" id="ARBA00051114"/>
    </source>
</evidence>
<dbReference type="InterPro" id="IPR000700">
    <property type="entry name" value="PAS-assoc_C"/>
</dbReference>
<dbReference type="InterPro" id="IPR029787">
    <property type="entry name" value="Nucleotide_cyclase"/>
</dbReference>
<keyword evidence="11" id="KW-0067">ATP-binding</keyword>
<evidence type="ECO:0000259" key="21">
    <source>
        <dbReference type="PROSITE" id="PS50887"/>
    </source>
</evidence>
<dbReference type="CDD" id="cd01948">
    <property type="entry name" value="EAL"/>
    <property type="match status" value="1"/>
</dbReference>
<reference evidence="22" key="1">
    <citation type="submission" date="2006-07" db="EMBL/GenBank/DDBJ databases">
        <title>Complete sequence of Thiomicrospira crunogena XCL-2.</title>
        <authorList>
            <consortium name="US DOE Joint Genome Institute"/>
            <person name="Copeland A."/>
            <person name="Lucas S."/>
            <person name="Lapidus A."/>
            <person name="Barry K."/>
            <person name="Detter J.C."/>
            <person name="Glavina del Rio T."/>
            <person name="Hammon N."/>
            <person name="Israni S."/>
            <person name="Dalin E."/>
            <person name="Tice H."/>
            <person name="Pitluck S."/>
            <person name="Chain P."/>
            <person name="Malfatti S."/>
            <person name="Shin M."/>
            <person name="Vergez L."/>
            <person name="Schmutz J."/>
            <person name="Larimer F."/>
            <person name="Land M."/>
            <person name="Hauser L."/>
            <person name="Kyrpides N."/>
            <person name="Lykidis A."/>
            <person name="Scott K.M."/>
            <person name="Sievert S."/>
            <person name="Kerfeld C."/>
            <person name="Freyermuth S."/>
            <person name="Dobrinski K."/>
            <person name="Boller A."/>
            <person name="Fitzpatrick K."/>
            <person name="Thoma P."/>
            <person name="Moore J."/>
            <person name="Richardson P."/>
        </authorList>
    </citation>
    <scope>NUCLEOTIDE SEQUENCE</scope>
    <source>
        <strain evidence="22">XCL-2</strain>
    </source>
</reference>
<dbReference type="GO" id="GO:0071111">
    <property type="term" value="F:cyclic-guanylate-specific phosphodiesterase activity"/>
    <property type="evidence" value="ECO:0007669"/>
    <property type="project" value="UniProtKB-EC"/>
</dbReference>
<evidence type="ECO:0000259" key="17">
    <source>
        <dbReference type="PROSITE" id="PS50112"/>
    </source>
</evidence>
<dbReference type="FunFam" id="3.20.20.450:FF:000001">
    <property type="entry name" value="Cyclic di-GMP phosphodiesterase yahA"/>
    <property type="match status" value="1"/>
</dbReference>
<dbReference type="Pfam" id="PF00672">
    <property type="entry name" value="HAMP"/>
    <property type="match status" value="1"/>
</dbReference>
<dbReference type="SMART" id="SM00304">
    <property type="entry name" value="HAMP"/>
    <property type="match status" value="1"/>
</dbReference>
<evidence type="ECO:0000259" key="20">
    <source>
        <dbReference type="PROSITE" id="PS50885"/>
    </source>
</evidence>
<dbReference type="AlphaFoldDB" id="Q31GA6"/>
<evidence type="ECO:0000256" key="1">
    <source>
        <dbReference type="ARBA" id="ARBA00001946"/>
    </source>
</evidence>
<dbReference type="SUPFAM" id="SSF103190">
    <property type="entry name" value="Sensory domain-like"/>
    <property type="match status" value="1"/>
</dbReference>
<feature type="domain" description="GGDEF" evidence="21">
    <location>
        <begin position="416"/>
        <end position="554"/>
    </location>
</feature>
<evidence type="ECO:0000256" key="9">
    <source>
        <dbReference type="ARBA" id="ARBA00022741"/>
    </source>
</evidence>
<dbReference type="PROSITE" id="PS50112">
    <property type="entry name" value="PAS"/>
    <property type="match status" value="1"/>
</dbReference>
<dbReference type="GO" id="GO:0016301">
    <property type="term" value="F:kinase activity"/>
    <property type="evidence" value="ECO:0007669"/>
    <property type="project" value="UniProtKB-KW"/>
</dbReference>
<dbReference type="InterPro" id="IPR029151">
    <property type="entry name" value="Sensor-like_sf"/>
</dbReference>
<dbReference type="SUPFAM" id="SSF141868">
    <property type="entry name" value="EAL domain-like"/>
    <property type="match status" value="1"/>
</dbReference>
<dbReference type="PROSITE" id="PS50113">
    <property type="entry name" value="PAC"/>
    <property type="match status" value="1"/>
</dbReference>
<evidence type="ECO:0000256" key="3">
    <source>
        <dbReference type="ARBA" id="ARBA00012282"/>
    </source>
</evidence>
<name>Q31GA6_HYDCU</name>
<dbReference type="InterPro" id="IPR000160">
    <property type="entry name" value="GGDEF_dom"/>
</dbReference>
<dbReference type="InterPro" id="IPR043128">
    <property type="entry name" value="Rev_trsase/Diguanyl_cyclase"/>
</dbReference>
<dbReference type="EC" id="3.1.4.52" evidence="3"/>
<feature type="domain" description="PAC" evidence="18">
    <location>
        <begin position="330"/>
        <end position="384"/>
    </location>
</feature>
<evidence type="ECO:0000256" key="14">
    <source>
        <dbReference type="ARBA" id="ARBA00023136"/>
    </source>
</evidence>
<evidence type="ECO:0000256" key="13">
    <source>
        <dbReference type="ARBA" id="ARBA00023012"/>
    </source>
</evidence>
<dbReference type="InterPro" id="IPR035965">
    <property type="entry name" value="PAS-like_dom_sf"/>
</dbReference>
<dbReference type="GO" id="GO:0005886">
    <property type="term" value="C:plasma membrane"/>
    <property type="evidence" value="ECO:0007669"/>
    <property type="project" value="UniProtKB-SubCell"/>
</dbReference>
<dbReference type="InterPro" id="IPR001633">
    <property type="entry name" value="EAL_dom"/>
</dbReference>
<evidence type="ECO:0000256" key="4">
    <source>
        <dbReference type="ARBA" id="ARBA00022475"/>
    </source>
</evidence>
<keyword evidence="12 16" id="KW-1133">Transmembrane helix</keyword>
<feature type="domain" description="PAS" evidence="17">
    <location>
        <begin position="255"/>
        <end position="327"/>
    </location>
</feature>
<keyword evidence="7" id="KW-0808">Transferase</keyword>
<dbReference type="SUPFAM" id="SSF55073">
    <property type="entry name" value="Nucleotide cyclase"/>
    <property type="match status" value="1"/>
</dbReference>
<comment type="subcellular location">
    <subcellularLocation>
        <location evidence="2">Cell membrane</location>
        <topology evidence="2">Multi-pass membrane protein</topology>
    </subcellularLocation>
</comment>
<dbReference type="InterPro" id="IPR035919">
    <property type="entry name" value="EAL_sf"/>
</dbReference>
<dbReference type="Gene3D" id="3.30.450.20">
    <property type="entry name" value="PAS domain"/>
    <property type="match status" value="1"/>
</dbReference>
<keyword evidence="5" id="KW-0597">Phosphoprotein</keyword>
<dbReference type="Gene3D" id="6.10.340.10">
    <property type="match status" value="1"/>
</dbReference>
<evidence type="ECO:0000256" key="11">
    <source>
        <dbReference type="ARBA" id="ARBA00022840"/>
    </source>
</evidence>
<dbReference type="Pfam" id="PF17203">
    <property type="entry name" value="sCache_3_2"/>
    <property type="match status" value="1"/>
</dbReference>
<dbReference type="Pfam" id="PF00990">
    <property type="entry name" value="GGDEF"/>
    <property type="match status" value="1"/>
</dbReference>
<dbReference type="Gene3D" id="3.20.20.450">
    <property type="entry name" value="EAL domain"/>
    <property type="match status" value="1"/>
</dbReference>
<evidence type="ECO:0000256" key="7">
    <source>
        <dbReference type="ARBA" id="ARBA00022679"/>
    </source>
</evidence>
<sequence>MKQNFLTVKHWLLGSVRRQLVVGMVVVVSTLLAIFIWEVTREQQNVMQELKIDQAKGLAQNVATSTAVWVASRDFSGLQNIINGLNKYPDITHAMVLNLNNQVLAHNDLSHRGQYLLDMPAKPEMTVLHLNKDYIDLVNPIMLSGQHIGWVRIGLSQSADLKRFEKIKFSAFAFLLIAVTLAALFATVAARYLTRRLYAIQTVADEVKQGKRSLRVKLDGVDEAAQLAKRFNIMLDTLVKRENEIVESHQALEQSEKRLNQIMAVNHEGIWDWDIKADKVTHNQSWADMIGLDDNLLVHPAQVFFDAVHPDDRERVSRAVGECFKSKSHYHMEYRFVQRNTGKEVWVQDRGDVVEWDAEENPLRMVGGFYEVTERKKAEEAIQNLAFYDPLTQLPNRRLLQDRLQQEMAVTERSKHVCALMFIDLDDFKTLNDTLGHDTGDKLLRQVATRLRENVREFDTVARIGGDEFVLILPSLDDDWKDAATHAELVAQKVLRVLNKPYLLDSTPYHSTPSIGVKLFSGHQETLEELLKHADLAMYQAKAKGRNTVRFYDTTMQEVVNAKSVMEASMRQAITGQQFVLFYQPQINSNGQIIGAEALVRWRHPQKGLIAPNKFIPLAEENGFILSIGRWVLQTACEQLVEWARQPATAQITMAVNVSARQFHQIDLVEEVERIICQTGANPQLLKLELTESLLVKDIEDVVDKMQALKKLGVSFSLDDFGTGYSSLAYLKRLPLDQLKIDQTFVRDIIDDSNDAAIARAVIALAKSMEFNVIAEGVENIEQHQMLIDMGCRVFQGYLFGRPVPIEEFFQNTAL</sequence>
<dbReference type="Pfam" id="PF00563">
    <property type="entry name" value="EAL"/>
    <property type="match status" value="1"/>
</dbReference>
<dbReference type="InterPro" id="IPR013655">
    <property type="entry name" value="PAS_fold_3"/>
</dbReference>
<evidence type="ECO:0000313" key="22">
    <source>
        <dbReference type="EMBL" id="ABB41817.1"/>
    </source>
</evidence>
<feature type="transmembrane region" description="Helical" evidence="16">
    <location>
        <begin position="171"/>
        <end position="193"/>
    </location>
</feature>
<keyword evidence="13" id="KW-0902">Two-component regulatory system</keyword>
<dbReference type="PANTHER" id="PTHR44757">
    <property type="entry name" value="DIGUANYLATE CYCLASE DGCP"/>
    <property type="match status" value="1"/>
</dbReference>
<evidence type="ECO:0000259" key="18">
    <source>
        <dbReference type="PROSITE" id="PS50113"/>
    </source>
</evidence>
<dbReference type="InterPro" id="IPR003660">
    <property type="entry name" value="HAMP_dom"/>
</dbReference>
<dbReference type="SUPFAM" id="SSF158472">
    <property type="entry name" value="HAMP domain-like"/>
    <property type="match status" value="1"/>
</dbReference>
<comment type="catalytic activity">
    <reaction evidence="15">
        <text>3',3'-c-di-GMP + H2O = 5'-phosphoguanylyl(3'-&gt;5')guanosine + H(+)</text>
        <dbReference type="Rhea" id="RHEA:24902"/>
        <dbReference type="ChEBI" id="CHEBI:15377"/>
        <dbReference type="ChEBI" id="CHEBI:15378"/>
        <dbReference type="ChEBI" id="CHEBI:58754"/>
        <dbReference type="ChEBI" id="CHEBI:58805"/>
        <dbReference type="EC" id="3.1.4.52"/>
    </reaction>
    <physiologicalReaction direction="left-to-right" evidence="15">
        <dbReference type="Rhea" id="RHEA:24903"/>
    </physiologicalReaction>
</comment>
<dbReference type="InterPro" id="IPR000014">
    <property type="entry name" value="PAS"/>
</dbReference>
<evidence type="ECO:0000256" key="10">
    <source>
        <dbReference type="ARBA" id="ARBA00022777"/>
    </source>
</evidence>
<proteinExistence type="predicted"/>
<organism evidence="22">
    <name type="scientific">Hydrogenovibrio crunogenus (strain DSM 25203 / XCL-2)</name>
    <name type="common">Thiomicrospira crunogena</name>
    <dbReference type="NCBI Taxonomy" id="317025"/>
    <lineage>
        <taxon>Bacteria</taxon>
        <taxon>Pseudomonadati</taxon>
        <taxon>Pseudomonadota</taxon>
        <taxon>Gammaproteobacteria</taxon>
        <taxon>Thiotrichales</taxon>
        <taxon>Piscirickettsiaceae</taxon>
        <taxon>Hydrogenovibrio</taxon>
    </lineage>
</organism>
<dbReference type="SMART" id="SM00052">
    <property type="entry name" value="EAL"/>
    <property type="match status" value="1"/>
</dbReference>
<keyword evidence="8 16" id="KW-0812">Transmembrane</keyword>
<dbReference type="HOGENOM" id="CLU_000445_70_49_6"/>
<keyword evidence="4" id="KW-1003">Cell membrane</keyword>
<dbReference type="SUPFAM" id="SSF55785">
    <property type="entry name" value="PYP-like sensor domain (PAS domain)"/>
    <property type="match status" value="1"/>
</dbReference>
<dbReference type="OrthoDB" id="9813913at2"/>
<accession>Q31GA6</accession>
<keyword evidence="10" id="KW-0418">Kinase</keyword>
<evidence type="ECO:0000256" key="8">
    <source>
        <dbReference type="ARBA" id="ARBA00022692"/>
    </source>
</evidence>
<dbReference type="PROSITE" id="PS50885">
    <property type="entry name" value="HAMP"/>
    <property type="match status" value="1"/>
</dbReference>
<dbReference type="PANTHER" id="PTHR44757:SF2">
    <property type="entry name" value="BIOFILM ARCHITECTURE MAINTENANCE PROTEIN MBAA"/>
    <property type="match status" value="1"/>
</dbReference>
<evidence type="ECO:0000256" key="16">
    <source>
        <dbReference type="SAM" id="Phobius"/>
    </source>
</evidence>
<dbReference type="Gene3D" id="3.30.70.270">
    <property type="match status" value="1"/>
</dbReference>
<dbReference type="NCBIfam" id="TIGR00229">
    <property type="entry name" value="sensory_box"/>
    <property type="match status" value="1"/>
</dbReference>
<feature type="domain" description="EAL" evidence="19">
    <location>
        <begin position="563"/>
        <end position="815"/>
    </location>
</feature>
<protein>
    <recommendedName>
        <fullName evidence="3">cyclic-guanylate-specific phosphodiesterase</fullName>
        <ecNumber evidence="3">3.1.4.52</ecNumber>
    </recommendedName>
</protein>
<evidence type="ECO:0000256" key="5">
    <source>
        <dbReference type="ARBA" id="ARBA00022553"/>
    </source>
</evidence>
<dbReference type="GO" id="GO:0005524">
    <property type="term" value="F:ATP binding"/>
    <property type="evidence" value="ECO:0007669"/>
    <property type="project" value="UniProtKB-KW"/>
</dbReference>
<dbReference type="EMBL" id="CP000109">
    <property type="protein sequence ID" value="ABB41817.1"/>
    <property type="molecule type" value="Genomic_DNA"/>
</dbReference>
<dbReference type="Pfam" id="PF08447">
    <property type="entry name" value="PAS_3"/>
    <property type="match status" value="1"/>
</dbReference>
<gene>
    <name evidence="22" type="ordered locus">Tcr_1222</name>
</gene>
<feature type="transmembrane region" description="Helical" evidence="16">
    <location>
        <begin position="20"/>
        <end position="39"/>
    </location>
</feature>
<dbReference type="PROSITE" id="PS50883">
    <property type="entry name" value="EAL"/>
    <property type="match status" value="1"/>
</dbReference>
<dbReference type="KEGG" id="tcx:Tcr_1222"/>
<keyword evidence="9" id="KW-0547">Nucleotide-binding</keyword>
<evidence type="ECO:0000259" key="19">
    <source>
        <dbReference type="PROSITE" id="PS50883"/>
    </source>
</evidence>
<dbReference type="FunFam" id="3.30.70.270:FF:000001">
    <property type="entry name" value="Diguanylate cyclase domain protein"/>
    <property type="match status" value="1"/>
</dbReference>
<dbReference type="eggNOG" id="COG5000">
    <property type="taxonomic scope" value="Bacteria"/>
</dbReference>
<dbReference type="InterPro" id="IPR052155">
    <property type="entry name" value="Biofilm_reg_signaling"/>
</dbReference>
<dbReference type="InterPro" id="IPR033463">
    <property type="entry name" value="sCache_3"/>
</dbReference>
<dbReference type="PROSITE" id="PS50887">
    <property type="entry name" value="GGDEF"/>
    <property type="match status" value="1"/>
</dbReference>
<dbReference type="STRING" id="317025.Tcr_1222"/>
<dbReference type="SMART" id="SM00267">
    <property type="entry name" value="GGDEF"/>
    <property type="match status" value="1"/>
</dbReference>
<dbReference type="CDD" id="cd01949">
    <property type="entry name" value="GGDEF"/>
    <property type="match status" value="1"/>
</dbReference>
<evidence type="ECO:0000256" key="12">
    <source>
        <dbReference type="ARBA" id="ARBA00022989"/>
    </source>
</evidence>
<keyword evidence="6" id="KW-0973">c-di-GMP</keyword>
<dbReference type="eggNOG" id="COG5001">
    <property type="taxonomic scope" value="Bacteria"/>
</dbReference>
<comment type="cofactor">
    <cofactor evidence="1">
        <name>Mg(2+)</name>
        <dbReference type="ChEBI" id="CHEBI:18420"/>
    </cofactor>
</comment>
<dbReference type="CDD" id="cd00130">
    <property type="entry name" value="PAS"/>
    <property type="match status" value="1"/>
</dbReference>
<dbReference type="NCBIfam" id="TIGR00254">
    <property type="entry name" value="GGDEF"/>
    <property type="match status" value="1"/>
</dbReference>
<dbReference type="GO" id="GO:0071732">
    <property type="term" value="P:cellular response to nitric oxide"/>
    <property type="evidence" value="ECO:0007669"/>
    <property type="project" value="UniProtKB-ARBA"/>
</dbReference>
<keyword evidence="14 16" id="KW-0472">Membrane</keyword>
<evidence type="ECO:0000256" key="2">
    <source>
        <dbReference type="ARBA" id="ARBA00004651"/>
    </source>
</evidence>
<dbReference type="CDD" id="cd06225">
    <property type="entry name" value="HAMP"/>
    <property type="match status" value="1"/>
</dbReference>
<feature type="domain" description="HAMP" evidence="20">
    <location>
        <begin position="191"/>
        <end position="243"/>
    </location>
</feature>
<evidence type="ECO:0000256" key="6">
    <source>
        <dbReference type="ARBA" id="ARBA00022636"/>
    </source>
</evidence>